<dbReference type="RefSeq" id="WP_343764838.1">
    <property type="nucleotide sequence ID" value="NZ_BAAAFG010000013.1"/>
</dbReference>
<name>A0ABN1MFZ2_9FLAO</name>
<dbReference type="InterPro" id="IPR047057">
    <property type="entry name" value="MerR_fam"/>
</dbReference>
<dbReference type="InterPro" id="IPR003759">
    <property type="entry name" value="Cbl-bd_cap"/>
</dbReference>
<evidence type="ECO:0000259" key="5">
    <source>
        <dbReference type="PROSITE" id="PS50937"/>
    </source>
</evidence>
<keyword evidence="1" id="KW-0678">Repressor</keyword>
<keyword evidence="2" id="KW-0805">Transcription regulation</keyword>
<sequence length="297" mass="34947">MGEIKQQFSIKDLEAFSGIKAHTIRIWEKRYDILKPKRTDTNIRLYDLESLQKILNIAFLNENGYKISRISKLDNNEISSLVNRISASNSTKSRAIKSFKIAMVNFDHELFLSSFNTLKLTKSFRDIFHEVFLPLLHEIGELWQTNTINPSHEHFITSLIKQKIYTNIEQLQSIKPHRKERNFILYLPNGEIHDIGLLYLHYEILYHGYNAINLGHSLPIEDLKHLASTQENAHFVSFFTVKPDSLEHHLEEIKQELCEPYNAHYWFLGRKVKNLTKSLPDSRMKSFESINEFILYL</sequence>
<organism evidence="6 7">
    <name type="scientific">Gangjinia marincola</name>
    <dbReference type="NCBI Taxonomy" id="578463"/>
    <lineage>
        <taxon>Bacteria</taxon>
        <taxon>Pseudomonadati</taxon>
        <taxon>Bacteroidota</taxon>
        <taxon>Flavobacteriia</taxon>
        <taxon>Flavobacteriales</taxon>
        <taxon>Flavobacteriaceae</taxon>
        <taxon>Gangjinia</taxon>
    </lineage>
</organism>
<evidence type="ECO:0000256" key="3">
    <source>
        <dbReference type="ARBA" id="ARBA00023125"/>
    </source>
</evidence>
<keyword evidence="4" id="KW-0804">Transcription</keyword>
<dbReference type="Gene3D" id="1.10.1240.10">
    <property type="entry name" value="Methionine synthase domain"/>
    <property type="match status" value="1"/>
</dbReference>
<dbReference type="InterPro" id="IPR036724">
    <property type="entry name" value="Cobalamin-bd_sf"/>
</dbReference>
<evidence type="ECO:0000313" key="6">
    <source>
        <dbReference type="EMBL" id="GAA0872017.1"/>
    </source>
</evidence>
<keyword evidence="7" id="KW-1185">Reference proteome</keyword>
<dbReference type="Gene3D" id="3.40.50.280">
    <property type="entry name" value="Cobalamin-binding domain"/>
    <property type="match status" value="1"/>
</dbReference>
<dbReference type="SMART" id="SM00422">
    <property type="entry name" value="HTH_MERR"/>
    <property type="match status" value="1"/>
</dbReference>
<dbReference type="Proteomes" id="UP001500507">
    <property type="component" value="Unassembled WGS sequence"/>
</dbReference>
<dbReference type="InterPro" id="IPR036594">
    <property type="entry name" value="Meth_synthase_dom"/>
</dbReference>
<dbReference type="PANTHER" id="PTHR30204:SF69">
    <property type="entry name" value="MERR-FAMILY TRANSCRIPTIONAL REGULATOR"/>
    <property type="match status" value="1"/>
</dbReference>
<dbReference type="InterPro" id="IPR009061">
    <property type="entry name" value="DNA-bd_dom_put_sf"/>
</dbReference>
<dbReference type="InterPro" id="IPR000551">
    <property type="entry name" value="MerR-type_HTH_dom"/>
</dbReference>
<dbReference type="EMBL" id="BAAAFG010000013">
    <property type="protein sequence ID" value="GAA0872017.1"/>
    <property type="molecule type" value="Genomic_DNA"/>
</dbReference>
<dbReference type="Pfam" id="PF13411">
    <property type="entry name" value="MerR_1"/>
    <property type="match status" value="1"/>
</dbReference>
<evidence type="ECO:0000256" key="4">
    <source>
        <dbReference type="ARBA" id="ARBA00023163"/>
    </source>
</evidence>
<keyword evidence="3" id="KW-0238">DNA-binding</keyword>
<evidence type="ECO:0000313" key="7">
    <source>
        <dbReference type="Proteomes" id="UP001500507"/>
    </source>
</evidence>
<evidence type="ECO:0000256" key="1">
    <source>
        <dbReference type="ARBA" id="ARBA00022491"/>
    </source>
</evidence>
<reference evidence="6 7" key="1">
    <citation type="journal article" date="2019" name="Int. J. Syst. Evol. Microbiol.">
        <title>The Global Catalogue of Microorganisms (GCM) 10K type strain sequencing project: providing services to taxonomists for standard genome sequencing and annotation.</title>
        <authorList>
            <consortium name="The Broad Institute Genomics Platform"/>
            <consortium name="The Broad Institute Genome Sequencing Center for Infectious Disease"/>
            <person name="Wu L."/>
            <person name="Ma J."/>
        </authorList>
    </citation>
    <scope>NUCLEOTIDE SEQUENCE [LARGE SCALE GENOMIC DNA]</scope>
    <source>
        <strain evidence="6 7">JCM 16082</strain>
    </source>
</reference>
<protein>
    <submittedName>
        <fullName evidence="6">MerR family transcriptional regulator</fullName>
    </submittedName>
</protein>
<evidence type="ECO:0000256" key="2">
    <source>
        <dbReference type="ARBA" id="ARBA00023015"/>
    </source>
</evidence>
<proteinExistence type="predicted"/>
<dbReference type="Pfam" id="PF02607">
    <property type="entry name" value="B12-binding_2"/>
    <property type="match status" value="1"/>
</dbReference>
<dbReference type="PANTHER" id="PTHR30204">
    <property type="entry name" value="REDOX-CYCLING DRUG-SENSING TRANSCRIPTIONAL ACTIVATOR SOXR"/>
    <property type="match status" value="1"/>
</dbReference>
<feature type="domain" description="HTH merR-type" evidence="5">
    <location>
        <begin position="7"/>
        <end position="76"/>
    </location>
</feature>
<dbReference type="CDD" id="cd01104">
    <property type="entry name" value="HTH_MlrA-CarA"/>
    <property type="match status" value="1"/>
</dbReference>
<comment type="caution">
    <text evidence="6">The sequence shown here is derived from an EMBL/GenBank/DDBJ whole genome shotgun (WGS) entry which is preliminary data.</text>
</comment>
<gene>
    <name evidence="6" type="ORF">GCM10009117_11640</name>
</gene>
<dbReference type="SUPFAM" id="SSF46955">
    <property type="entry name" value="Putative DNA-binding domain"/>
    <property type="match status" value="1"/>
</dbReference>
<dbReference type="SUPFAM" id="SSF52242">
    <property type="entry name" value="Cobalamin (vitamin B12)-binding domain"/>
    <property type="match status" value="1"/>
</dbReference>
<dbReference type="PROSITE" id="PS50937">
    <property type="entry name" value="HTH_MERR_2"/>
    <property type="match status" value="1"/>
</dbReference>
<dbReference type="Gene3D" id="1.10.1660.10">
    <property type="match status" value="1"/>
</dbReference>
<accession>A0ABN1MFZ2</accession>